<feature type="transmembrane region" description="Helical" evidence="5">
    <location>
        <begin position="12"/>
        <end position="35"/>
    </location>
</feature>
<evidence type="ECO:0000313" key="6">
    <source>
        <dbReference type="EMBL" id="MDO8107849.1"/>
    </source>
</evidence>
<evidence type="ECO:0000256" key="5">
    <source>
        <dbReference type="SAM" id="Phobius"/>
    </source>
</evidence>
<feature type="transmembrane region" description="Helical" evidence="5">
    <location>
        <begin position="81"/>
        <end position="103"/>
    </location>
</feature>
<reference evidence="6 7" key="1">
    <citation type="submission" date="2023-07" db="EMBL/GenBank/DDBJ databases">
        <title>Description of novel actinomycetes strains, isolated from tidal flat sediment.</title>
        <authorList>
            <person name="Lu C."/>
        </authorList>
    </citation>
    <scope>NUCLEOTIDE SEQUENCE [LARGE SCALE GENOMIC DNA]</scope>
    <source>
        <strain evidence="6 7">SYSU T00b441</strain>
    </source>
</reference>
<feature type="transmembrane region" description="Helical" evidence="5">
    <location>
        <begin position="136"/>
        <end position="156"/>
    </location>
</feature>
<dbReference type="Pfam" id="PF02535">
    <property type="entry name" value="Zip"/>
    <property type="match status" value="1"/>
</dbReference>
<keyword evidence="3 5" id="KW-1133">Transmembrane helix</keyword>
<gene>
    <name evidence="6" type="ORF">Q6348_11650</name>
</gene>
<evidence type="ECO:0000256" key="4">
    <source>
        <dbReference type="ARBA" id="ARBA00023136"/>
    </source>
</evidence>
<evidence type="ECO:0000313" key="7">
    <source>
        <dbReference type="Proteomes" id="UP001232536"/>
    </source>
</evidence>
<dbReference type="RefSeq" id="WP_304601452.1">
    <property type="nucleotide sequence ID" value="NZ_JAUQYO010000001.1"/>
</dbReference>
<dbReference type="PANTHER" id="PTHR11040">
    <property type="entry name" value="ZINC/IRON TRANSPORTER"/>
    <property type="match status" value="1"/>
</dbReference>
<evidence type="ECO:0000256" key="2">
    <source>
        <dbReference type="ARBA" id="ARBA00022692"/>
    </source>
</evidence>
<dbReference type="PANTHER" id="PTHR11040:SF140">
    <property type="entry name" value="ZRT (ZRT), IRT- (IRT-) LIKE PROTEIN TRANSPORTER"/>
    <property type="match status" value="1"/>
</dbReference>
<dbReference type="Proteomes" id="UP001232536">
    <property type="component" value="Unassembled WGS sequence"/>
</dbReference>
<accession>A0ABT9DAC0</accession>
<comment type="subcellular location">
    <subcellularLocation>
        <location evidence="1">Membrane</location>
        <topology evidence="1">Multi-pass membrane protein</topology>
    </subcellularLocation>
</comment>
<evidence type="ECO:0000256" key="3">
    <source>
        <dbReference type="ARBA" id="ARBA00022989"/>
    </source>
</evidence>
<sequence>MSDALSPDSLLAVKLGFAVVVAAVGLVGALLPWVLRRWSADDRTLALSDSFAGGVLGGAGMIHLLGAGIDTFHAALPGVTYPLALLVAGVGFLLILLIEAVVVPGHPGHDTAPGTGGPAGLQHEVDLHPPTAGSRFGPVILLVVLSVHSVVLGLALGAQSALAGALVVFVAIIAHKAAAGVALGVGYRRAGLTRRAAMPWLAFFSGMTPLGIVVGSVVGAALTGRTATVFEAVFDSLGAGTFLYIAALDIIKTEFDGPRFHGQKWLAVAAGFSVMALLALWL</sequence>
<keyword evidence="2 5" id="KW-0812">Transmembrane</keyword>
<protein>
    <submittedName>
        <fullName evidence="6">ZIP family metal transporter</fullName>
    </submittedName>
</protein>
<proteinExistence type="predicted"/>
<comment type="caution">
    <text evidence="6">The sequence shown here is derived from an EMBL/GenBank/DDBJ whole genome shotgun (WGS) entry which is preliminary data.</text>
</comment>
<dbReference type="InterPro" id="IPR003689">
    <property type="entry name" value="ZIP"/>
</dbReference>
<feature type="transmembrane region" description="Helical" evidence="5">
    <location>
        <begin position="162"/>
        <end position="187"/>
    </location>
</feature>
<feature type="transmembrane region" description="Helical" evidence="5">
    <location>
        <begin position="263"/>
        <end position="281"/>
    </location>
</feature>
<keyword evidence="7" id="KW-1185">Reference proteome</keyword>
<feature type="transmembrane region" description="Helical" evidence="5">
    <location>
        <begin position="228"/>
        <end position="251"/>
    </location>
</feature>
<name>A0ABT9DAC0_9CELL</name>
<organism evidence="6 7">
    <name type="scientific">Actinotalea lenta</name>
    <dbReference type="NCBI Taxonomy" id="3064654"/>
    <lineage>
        <taxon>Bacteria</taxon>
        <taxon>Bacillati</taxon>
        <taxon>Actinomycetota</taxon>
        <taxon>Actinomycetes</taxon>
        <taxon>Micrococcales</taxon>
        <taxon>Cellulomonadaceae</taxon>
        <taxon>Actinotalea</taxon>
    </lineage>
</organism>
<feature type="transmembrane region" description="Helical" evidence="5">
    <location>
        <begin position="47"/>
        <end position="69"/>
    </location>
</feature>
<keyword evidence="4 5" id="KW-0472">Membrane</keyword>
<feature type="transmembrane region" description="Helical" evidence="5">
    <location>
        <begin position="199"/>
        <end position="222"/>
    </location>
</feature>
<dbReference type="EMBL" id="JAUQYP010000001">
    <property type="protein sequence ID" value="MDO8107849.1"/>
    <property type="molecule type" value="Genomic_DNA"/>
</dbReference>
<evidence type="ECO:0000256" key="1">
    <source>
        <dbReference type="ARBA" id="ARBA00004141"/>
    </source>
</evidence>